<dbReference type="OrthoDB" id="573392at2"/>
<dbReference type="GO" id="GO:0016491">
    <property type="term" value="F:oxidoreductase activity"/>
    <property type="evidence" value="ECO:0007669"/>
    <property type="project" value="UniProtKB-KW"/>
</dbReference>
<dbReference type="EMBL" id="QJKB01000001">
    <property type="protein sequence ID" value="PXX46845.1"/>
    <property type="molecule type" value="Genomic_DNA"/>
</dbReference>
<dbReference type="Gene3D" id="3.10.20.440">
    <property type="entry name" value="2Fe-2S iron-sulphur cluster binding domain, sarcosine oxidase, alpha subunit, N-terminal domain"/>
    <property type="match status" value="1"/>
</dbReference>
<dbReference type="Proteomes" id="UP000247792">
    <property type="component" value="Unassembled WGS sequence"/>
</dbReference>
<dbReference type="SUPFAM" id="SSF54292">
    <property type="entry name" value="2Fe-2S ferredoxin-like"/>
    <property type="match status" value="1"/>
</dbReference>
<evidence type="ECO:0000313" key="2">
    <source>
        <dbReference type="EMBL" id="PXX46845.1"/>
    </source>
</evidence>
<organism evidence="2 3">
    <name type="scientific">Undibacterium pigrum</name>
    <dbReference type="NCBI Taxonomy" id="401470"/>
    <lineage>
        <taxon>Bacteria</taxon>
        <taxon>Pseudomonadati</taxon>
        <taxon>Pseudomonadota</taxon>
        <taxon>Betaproteobacteria</taxon>
        <taxon>Burkholderiales</taxon>
        <taxon>Oxalobacteraceae</taxon>
        <taxon>Undibacterium</taxon>
    </lineage>
</organism>
<keyword evidence="1" id="KW-0560">Oxidoreductase</keyword>
<keyword evidence="3" id="KW-1185">Reference proteome</keyword>
<dbReference type="InterPro" id="IPR036010">
    <property type="entry name" value="2Fe-2S_ferredoxin-like_sf"/>
</dbReference>
<evidence type="ECO:0000256" key="1">
    <source>
        <dbReference type="ARBA" id="ARBA00023002"/>
    </source>
</evidence>
<name>A0A318JGE5_9BURK</name>
<dbReference type="RefSeq" id="WP_110253288.1">
    <property type="nucleotide sequence ID" value="NZ_QJKB01000001.1"/>
</dbReference>
<comment type="caution">
    <text evidence="2">The sequence shown here is derived from an EMBL/GenBank/DDBJ whole genome shotgun (WGS) entry which is preliminary data.</text>
</comment>
<dbReference type="Pfam" id="PF13510">
    <property type="entry name" value="Fer2_4"/>
    <property type="match status" value="1"/>
</dbReference>
<reference evidence="2 3" key="1">
    <citation type="submission" date="2018-05" db="EMBL/GenBank/DDBJ databases">
        <title>Genomic Encyclopedia of Type Strains, Phase IV (KMG-IV): sequencing the most valuable type-strain genomes for metagenomic binning, comparative biology and taxonomic classification.</title>
        <authorList>
            <person name="Goeker M."/>
        </authorList>
    </citation>
    <scope>NUCLEOTIDE SEQUENCE [LARGE SCALE GENOMIC DNA]</scope>
    <source>
        <strain evidence="2 3">DSM 19792</strain>
    </source>
</reference>
<evidence type="ECO:0000313" key="3">
    <source>
        <dbReference type="Proteomes" id="UP000247792"/>
    </source>
</evidence>
<dbReference type="InterPro" id="IPR042204">
    <property type="entry name" value="2Fe-2S-bd_N"/>
</dbReference>
<proteinExistence type="predicted"/>
<protein>
    <submittedName>
        <fullName evidence="2">2Fe-2S iron-sulfur cluster protein</fullName>
    </submittedName>
</protein>
<sequence>MREHSPDTKIIAKIWINGSPFEATTEMSVAAALMRYDNMQTRQSVSGQPRFAVCGMGVCQECRVRINGQPHKLACQEYCRSGMVINTGTNGLGV</sequence>
<accession>A0A318JGE5</accession>
<dbReference type="GO" id="GO:0051536">
    <property type="term" value="F:iron-sulfur cluster binding"/>
    <property type="evidence" value="ECO:0007669"/>
    <property type="project" value="InterPro"/>
</dbReference>
<dbReference type="AlphaFoldDB" id="A0A318JGE5"/>
<gene>
    <name evidence="2" type="ORF">DFR42_101421</name>
</gene>